<accession>A0A151AXE8</accession>
<dbReference type="AlphaFoldDB" id="A0A151AXE8"/>
<comment type="caution">
    <text evidence="1">The sequence shown here is derived from an EMBL/GenBank/DDBJ whole genome shotgun (WGS) entry which is preliminary data.</text>
</comment>
<dbReference type="OrthoDB" id="1726203at2"/>
<organism evidence="1 2">
    <name type="scientific">Moorella mulderi DSM 14980</name>
    <dbReference type="NCBI Taxonomy" id="1122241"/>
    <lineage>
        <taxon>Bacteria</taxon>
        <taxon>Bacillati</taxon>
        <taxon>Bacillota</taxon>
        <taxon>Clostridia</taxon>
        <taxon>Neomoorellales</taxon>
        <taxon>Neomoorellaceae</taxon>
        <taxon>Neomoorella</taxon>
    </lineage>
</organism>
<dbReference type="PATRIC" id="fig|1122241.3.peg.1621"/>
<gene>
    <name evidence="1" type="ORF">MOMUL_15400</name>
</gene>
<sequence>MAQVLAQVEYTRGLPTLTANELNAAYARLDERYNCLRSNWDWFVGADYSPHEKALCRVDQN</sequence>
<dbReference type="Proteomes" id="UP000075670">
    <property type="component" value="Unassembled WGS sequence"/>
</dbReference>
<evidence type="ECO:0000313" key="1">
    <source>
        <dbReference type="EMBL" id="KYH32318.1"/>
    </source>
</evidence>
<dbReference type="RefSeq" id="WP_062283569.1">
    <property type="nucleotide sequence ID" value="NZ_LTBC01000004.1"/>
</dbReference>
<evidence type="ECO:0000313" key="2">
    <source>
        <dbReference type="Proteomes" id="UP000075670"/>
    </source>
</evidence>
<proteinExistence type="predicted"/>
<reference evidence="1 2" key="1">
    <citation type="submission" date="2016-02" db="EMBL/GenBank/DDBJ databases">
        <title>Genome sequence of Moorella mulderi DSM 14980.</title>
        <authorList>
            <person name="Poehlein A."/>
            <person name="Daniel R."/>
        </authorList>
    </citation>
    <scope>NUCLEOTIDE SEQUENCE [LARGE SCALE GENOMIC DNA]</scope>
    <source>
        <strain evidence="1 2">DSM 14980</strain>
    </source>
</reference>
<dbReference type="EMBL" id="LTBC01000004">
    <property type="protein sequence ID" value="KYH32318.1"/>
    <property type="molecule type" value="Genomic_DNA"/>
</dbReference>
<name>A0A151AXE8_9FIRM</name>
<protein>
    <submittedName>
        <fullName evidence="1">Uncharacterized protein</fullName>
    </submittedName>
</protein>
<keyword evidence="2" id="KW-1185">Reference proteome</keyword>